<evidence type="ECO:0000313" key="5">
    <source>
        <dbReference type="EMBL" id="PWA63563.1"/>
    </source>
</evidence>
<evidence type="ECO:0000313" key="6">
    <source>
        <dbReference type="Proteomes" id="UP000245207"/>
    </source>
</evidence>
<dbReference type="PANTHER" id="PTHR11956:SF5">
    <property type="entry name" value="ARGININE--TRNA LIGASE, CYTOPLASMIC"/>
    <property type="match status" value="1"/>
</dbReference>
<dbReference type="PANTHER" id="PTHR11956">
    <property type="entry name" value="ARGINYL-TRNA SYNTHETASE"/>
    <property type="match status" value="1"/>
</dbReference>
<feature type="transmembrane region" description="Helical" evidence="3">
    <location>
        <begin position="225"/>
        <end position="245"/>
    </location>
</feature>
<keyword evidence="5" id="KW-0436">Ligase</keyword>
<dbReference type="GO" id="GO:0005737">
    <property type="term" value="C:cytoplasm"/>
    <property type="evidence" value="ECO:0007669"/>
    <property type="project" value="InterPro"/>
</dbReference>
<dbReference type="Pfam" id="PF05746">
    <property type="entry name" value="DALR_1"/>
    <property type="match status" value="1"/>
</dbReference>
<dbReference type="Proteomes" id="UP000245207">
    <property type="component" value="Unassembled WGS sequence"/>
</dbReference>
<dbReference type="GO" id="GO:0004814">
    <property type="term" value="F:arginine-tRNA ligase activity"/>
    <property type="evidence" value="ECO:0007669"/>
    <property type="project" value="UniProtKB-EC"/>
</dbReference>
<dbReference type="EMBL" id="PKPP01004611">
    <property type="protein sequence ID" value="PWA63563.1"/>
    <property type="molecule type" value="Genomic_DNA"/>
</dbReference>
<dbReference type="GO" id="GO:0006420">
    <property type="term" value="P:arginyl-tRNA aminoacylation"/>
    <property type="evidence" value="ECO:0007669"/>
    <property type="project" value="InterPro"/>
</dbReference>
<dbReference type="AlphaFoldDB" id="A0A2U1MQN5"/>
<dbReference type="GO" id="GO:0005524">
    <property type="term" value="F:ATP binding"/>
    <property type="evidence" value="ECO:0007669"/>
    <property type="project" value="InterPro"/>
</dbReference>
<comment type="catalytic activity">
    <reaction evidence="2">
        <text>tRNA(Arg) + L-arginine + ATP = L-arginyl-tRNA(Arg) + AMP + diphosphate</text>
        <dbReference type="Rhea" id="RHEA:20301"/>
        <dbReference type="Rhea" id="RHEA-COMP:9658"/>
        <dbReference type="Rhea" id="RHEA-COMP:9673"/>
        <dbReference type="ChEBI" id="CHEBI:30616"/>
        <dbReference type="ChEBI" id="CHEBI:32682"/>
        <dbReference type="ChEBI" id="CHEBI:33019"/>
        <dbReference type="ChEBI" id="CHEBI:78442"/>
        <dbReference type="ChEBI" id="CHEBI:78513"/>
        <dbReference type="ChEBI" id="CHEBI:456215"/>
        <dbReference type="EC" id="6.1.1.19"/>
    </reaction>
</comment>
<reference evidence="5 6" key="1">
    <citation type="journal article" date="2018" name="Mol. Plant">
        <title>The genome of Artemisia annua provides insight into the evolution of Asteraceae family and artemisinin biosynthesis.</title>
        <authorList>
            <person name="Shen Q."/>
            <person name="Zhang L."/>
            <person name="Liao Z."/>
            <person name="Wang S."/>
            <person name="Yan T."/>
            <person name="Shi P."/>
            <person name="Liu M."/>
            <person name="Fu X."/>
            <person name="Pan Q."/>
            <person name="Wang Y."/>
            <person name="Lv Z."/>
            <person name="Lu X."/>
            <person name="Zhang F."/>
            <person name="Jiang W."/>
            <person name="Ma Y."/>
            <person name="Chen M."/>
            <person name="Hao X."/>
            <person name="Li L."/>
            <person name="Tang Y."/>
            <person name="Lv G."/>
            <person name="Zhou Y."/>
            <person name="Sun X."/>
            <person name="Brodelius P.E."/>
            <person name="Rose J.K.C."/>
            <person name="Tang K."/>
        </authorList>
    </citation>
    <scope>NUCLEOTIDE SEQUENCE [LARGE SCALE GENOMIC DNA]</scope>
    <source>
        <strain evidence="6">cv. Huhao1</strain>
        <tissue evidence="5">Leaf</tissue>
    </source>
</reference>
<evidence type="ECO:0000256" key="1">
    <source>
        <dbReference type="ARBA" id="ARBA00012837"/>
    </source>
</evidence>
<dbReference type="STRING" id="35608.A0A2U1MQN5"/>
<dbReference type="InterPro" id="IPR009080">
    <property type="entry name" value="tRNAsynth_Ia_anticodon-bd"/>
</dbReference>
<dbReference type="InterPro" id="IPR001278">
    <property type="entry name" value="Arg-tRNA-ligase"/>
</dbReference>
<dbReference type="EC" id="6.1.1.19" evidence="1"/>
<keyword evidence="3" id="KW-1133">Transmembrane helix</keyword>
<evidence type="ECO:0000256" key="3">
    <source>
        <dbReference type="SAM" id="Phobius"/>
    </source>
</evidence>
<dbReference type="OrthoDB" id="68056at2759"/>
<dbReference type="Gene3D" id="1.10.730.10">
    <property type="entry name" value="Isoleucyl-tRNA Synthetase, Domain 1"/>
    <property type="match status" value="1"/>
</dbReference>
<keyword evidence="6" id="KW-1185">Reference proteome</keyword>
<dbReference type="SUPFAM" id="SSF47323">
    <property type="entry name" value="Anticodon-binding domain of a subclass of class I aminoacyl-tRNA synthetases"/>
    <property type="match status" value="1"/>
</dbReference>
<keyword evidence="3" id="KW-0812">Transmembrane</keyword>
<keyword evidence="3" id="KW-0472">Membrane</keyword>
<protein>
    <recommendedName>
        <fullName evidence="1">arginine--tRNA ligase</fullName>
        <ecNumber evidence="1">6.1.1.19</ecNumber>
    </recommendedName>
</protein>
<accession>A0A2U1MQN5</accession>
<comment type="caution">
    <text evidence="5">The sequence shown here is derived from an EMBL/GenBank/DDBJ whole genome shotgun (WGS) entry which is preliminary data.</text>
</comment>
<dbReference type="InterPro" id="IPR008909">
    <property type="entry name" value="DALR_anticod-bd"/>
</dbReference>
<evidence type="ECO:0000259" key="4">
    <source>
        <dbReference type="SMART" id="SM00836"/>
    </source>
</evidence>
<dbReference type="InterPro" id="IPR036695">
    <property type="entry name" value="Arg-tRNA-synth_N_sf"/>
</dbReference>
<sequence length="290" mass="33469">MAASTSAMEVEDDEKEDKRWSLQEEISNLFDASLNRGFRLFEEEANICPSQEEEHGDYNWYMLFLRLYLLSLRIKKKLPKSAKHMIENLSVQDVGFVTFSLSRKWLTKGNTFVFLLNTQAKIRRITDNYRKDIDELKKASKLILDIVEGWREREEHALEVHLLKFTEALEESCASLSPHILCEYLYGLSKMFNNYYSSVCKVGSVAETITLLLCEATSVVMEKCFLLLGIIPFMGILNLGPITIIEIRSSTKRPMDVNTPVVVEVDTEYDRKRKELEDRCVTPCLVSVAR</sequence>
<proteinExistence type="predicted"/>
<name>A0A2U1MQN5_ARTAN</name>
<feature type="domain" description="DALR anticodon binding" evidence="4">
    <location>
        <begin position="115"/>
        <end position="234"/>
    </location>
</feature>
<evidence type="ECO:0000256" key="2">
    <source>
        <dbReference type="ARBA" id="ARBA00049339"/>
    </source>
</evidence>
<dbReference type="Gene3D" id="3.30.1360.70">
    <property type="entry name" value="Arginyl tRNA synthetase N-terminal domain"/>
    <property type="match status" value="1"/>
</dbReference>
<dbReference type="SMART" id="SM00836">
    <property type="entry name" value="DALR_1"/>
    <property type="match status" value="1"/>
</dbReference>
<organism evidence="5 6">
    <name type="scientific">Artemisia annua</name>
    <name type="common">Sweet wormwood</name>
    <dbReference type="NCBI Taxonomy" id="35608"/>
    <lineage>
        <taxon>Eukaryota</taxon>
        <taxon>Viridiplantae</taxon>
        <taxon>Streptophyta</taxon>
        <taxon>Embryophyta</taxon>
        <taxon>Tracheophyta</taxon>
        <taxon>Spermatophyta</taxon>
        <taxon>Magnoliopsida</taxon>
        <taxon>eudicotyledons</taxon>
        <taxon>Gunneridae</taxon>
        <taxon>Pentapetalae</taxon>
        <taxon>asterids</taxon>
        <taxon>campanulids</taxon>
        <taxon>Asterales</taxon>
        <taxon>Asteraceae</taxon>
        <taxon>Asteroideae</taxon>
        <taxon>Anthemideae</taxon>
        <taxon>Artemisiinae</taxon>
        <taxon>Artemisia</taxon>
    </lineage>
</organism>
<gene>
    <name evidence="5" type="ORF">CTI12_AA349020</name>
</gene>